<dbReference type="AlphaFoldDB" id="A0A2X1PYK7"/>
<name>A0A2X1PYK7_ECOLX</name>
<dbReference type="InterPro" id="IPR000873">
    <property type="entry name" value="AMP-dep_synth/lig_dom"/>
</dbReference>
<dbReference type="PANTHER" id="PTHR43347:SF3">
    <property type="entry name" value="ACYL-COA SYNTHETASE SHORT-CHAIN FAMILY MEMBER 3, MITOCHONDRIAL"/>
    <property type="match status" value="1"/>
</dbReference>
<dbReference type="InterPro" id="IPR032387">
    <property type="entry name" value="ACAS_N"/>
</dbReference>
<evidence type="ECO:0000313" key="5">
    <source>
        <dbReference type="EMBL" id="SPX11758.1"/>
    </source>
</evidence>
<dbReference type="PROSITE" id="PS00455">
    <property type="entry name" value="AMP_BINDING"/>
    <property type="match status" value="1"/>
</dbReference>
<dbReference type="Gene3D" id="3.40.50.12780">
    <property type="entry name" value="N-terminal domain of ligase-like"/>
    <property type="match status" value="1"/>
</dbReference>
<dbReference type="EC" id="6.2.1.1" evidence="5"/>
<dbReference type="EMBL" id="UASD01000008">
    <property type="protein sequence ID" value="SPX11758.1"/>
    <property type="molecule type" value="Genomic_DNA"/>
</dbReference>
<dbReference type="PANTHER" id="PTHR43347">
    <property type="entry name" value="ACYL-COA SYNTHETASE"/>
    <property type="match status" value="1"/>
</dbReference>
<proteinExistence type="inferred from homology"/>
<evidence type="ECO:0000256" key="2">
    <source>
        <dbReference type="ARBA" id="ARBA00022598"/>
    </source>
</evidence>
<evidence type="ECO:0000256" key="1">
    <source>
        <dbReference type="ARBA" id="ARBA00006432"/>
    </source>
</evidence>
<dbReference type="GO" id="GO:0050218">
    <property type="term" value="F:propionate-CoA ligase activity"/>
    <property type="evidence" value="ECO:0007669"/>
    <property type="project" value="UniProtKB-EC"/>
</dbReference>
<dbReference type="InterPro" id="IPR020845">
    <property type="entry name" value="AMP-binding_CS"/>
</dbReference>
<evidence type="ECO:0000259" key="4">
    <source>
        <dbReference type="Pfam" id="PF16177"/>
    </source>
</evidence>
<dbReference type="SUPFAM" id="SSF56801">
    <property type="entry name" value="Acetyl-CoA synthetase-like"/>
    <property type="match status" value="1"/>
</dbReference>
<evidence type="ECO:0000313" key="6">
    <source>
        <dbReference type="Proteomes" id="UP000250780"/>
    </source>
</evidence>
<dbReference type="InterPro" id="IPR042099">
    <property type="entry name" value="ANL_N_sf"/>
</dbReference>
<keyword evidence="2 5" id="KW-0436">Ligase</keyword>
<evidence type="ECO:0000259" key="3">
    <source>
        <dbReference type="Pfam" id="PF00501"/>
    </source>
</evidence>
<feature type="domain" description="AMP-dependent synthetase/ligase" evidence="3">
    <location>
        <begin position="59"/>
        <end position="318"/>
    </location>
</feature>
<accession>A0A2X1PYK7</accession>
<protein>
    <submittedName>
        <fullName evidence="5">Propionate--coA ligase</fullName>
        <ecNumber evidence="5">6.2.1.1</ecNumber>
        <ecNumber evidence="5">6.2.1.17</ecNumber>
    </submittedName>
</protein>
<comment type="similarity">
    <text evidence="1">Belongs to the ATP-dependent AMP-binding enzyme family.</text>
</comment>
<feature type="domain" description="Acetyl-coenzyme A synthetase N-terminal" evidence="4">
    <location>
        <begin position="4"/>
        <end position="57"/>
    </location>
</feature>
<dbReference type="EC" id="6.2.1.17" evidence="5"/>
<dbReference type="Pfam" id="PF00501">
    <property type="entry name" value="AMP-binding"/>
    <property type="match status" value="1"/>
</dbReference>
<dbReference type="Proteomes" id="UP000250780">
    <property type="component" value="Unassembled WGS sequence"/>
</dbReference>
<organism evidence="5 6">
    <name type="scientific">Escherichia coli</name>
    <dbReference type="NCBI Taxonomy" id="562"/>
    <lineage>
        <taxon>Bacteria</taxon>
        <taxon>Pseudomonadati</taxon>
        <taxon>Pseudomonadota</taxon>
        <taxon>Gammaproteobacteria</taxon>
        <taxon>Enterobacterales</taxon>
        <taxon>Enterobacteriaceae</taxon>
        <taxon>Escherichia</taxon>
    </lineage>
</organism>
<dbReference type="GO" id="GO:0003987">
    <property type="term" value="F:acetate-CoA ligase activity"/>
    <property type="evidence" value="ECO:0007669"/>
    <property type="project" value="UniProtKB-EC"/>
</dbReference>
<gene>
    <name evidence="5" type="primary">prpE_2</name>
    <name evidence="5" type="ORF">NCTC9073_03101</name>
</gene>
<sequence length="327" mass="36058">MSFSEFYQRSINEPEQFWAEQARRIDWQTPFTQTLDHSNPPFARWFCEGRTNLCHNAIDRWLEKQPEALALIAVSSETEEERTFTFRQLHDEVNAVASMLRSLGVQRGDRVLVYMPMIAEAHITLLACARIGAIHSVVFGGFASHSVAARIDDAKPVLIVSADAGARGGKIIPYKKLLDDAISQAQHQPRHVLLVDRGLAKMARVSGRDVDFASLRHQHIGARVPVAWLESNETSCILYTSGTTGKPKGVQRDVGGYAVALATSMDTIFGGKAGSVFFCASDIGWVVGHSYIVYAPLLAGMATIVYEGLPTWPDCGRVVENRREISG</sequence>
<dbReference type="Pfam" id="PF16177">
    <property type="entry name" value="ACAS_N"/>
    <property type="match status" value="1"/>
</dbReference>
<reference evidence="5 6" key="1">
    <citation type="submission" date="2018-06" db="EMBL/GenBank/DDBJ databases">
        <authorList>
            <consortium name="Pathogen Informatics"/>
            <person name="Doyle S."/>
        </authorList>
    </citation>
    <scope>NUCLEOTIDE SEQUENCE [LARGE SCALE GENOMIC DNA]</scope>
    <source>
        <strain evidence="5 6">NCTC9073</strain>
    </source>
</reference>